<evidence type="ECO:0000313" key="3">
    <source>
        <dbReference type="EnsemblPlants" id="EMT15762"/>
    </source>
</evidence>
<organism evidence="3">
    <name type="scientific">Aegilops tauschii</name>
    <name type="common">Tausch's goatgrass</name>
    <name type="synonym">Aegilops squarrosa</name>
    <dbReference type="NCBI Taxonomy" id="37682"/>
    <lineage>
        <taxon>Eukaryota</taxon>
        <taxon>Viridiplantae</taxon>
        <taxon>Streptophyta</taxon>
        <taxon>Embryophyta</taxon>
        <taxon>Tracheophyta</taxon>
        <taxon>Spermatophyta</taxon>
        <taxon>Magnoliopsida</taxon>
        <taxon>Liliopsida</taxon>
        <taxon>Poales</taxon>
        <taxon>Poaceae</taxon>
        <taxon>BOP clade</taxon>
        <taxon>Pooideae</taxon>
        <taxon>Triticodae</taxon>
        <taxon>Triticeae</taxon>
        <taxon>Triticinae</taxon>
        <taxon>Aegilops</taxon>
    </lineage>
</organism>
<dbReference type="EnsemblPlants" id="EMT15762">
    <property type="protein sequence ID" value="EMT15762"/>
    <property type="gene ID" value="F775_21659"/>
</dbReference>
<name>N1QWT4_AEGTA</name>
<accession>N1QWT4</accession>
<dbReference type="SUPFAM" id="SSF52058">
    <property type="entry name" value="L domain-like"/>
    <property type="match status" value="1"/>
</dbReference>
<proteinExistence type="predicted"/>
<dbReference type="PANTHER" id="PTHR34709">
    <property type="entry name" value="OS10G0396666 PROTEIN"/>
    <property type="match status" value="1"/>
</dbReference>
<evidence type="ECO:0000259" key="1">
    <source>
        <dbReference type="Pfam" id="PF08387"/>
    </source>
</evidence>
<dbReference type="InterPro" id="IPR055411">
    <property type="entry name" value="LRR_FXL15/At3g58940/PEG3-like"/>
</dbReference>
<sequence length="445" mass="50335">MGKLPGCDKWRATFWGTTELLMLQPVRELPALERLTLNGNIADLGTFLNRCPRLRLHTAVSLLGIRIPSEYSDDTVILRAAARLSPQEFAFMHLLDAQGTQYTNVDLPCFPRTTSVKIDVHNICFTRLLDGEFSKLDRLSLTGCIINDLGTLLSRCPRLRVLKVMTAMSRHDIKVHSASLQELVFGPHTECRGIEIVTPMLKLLKMEVQADKDIRVFISAPLLEMVSWRRSYTGSPIVFGVWHLRNLSLERRQFLRDKHLQNPSSDGQRMLANNHVLFLDMCASDSSDAELDFAQEIQKNMATDFSVLNLSLKTMGHAYGATLLQLFSVLQVHSAMKILKVTQACSENCPCDSPKIWRSQSICMTHLEEVEIKGIKGEDHEFDALKLILKCALLLKRMTVGLEISVKSYRYCTKEINNISLEYPSVDFHVYRPGTLVLHARSSCT</sequence>
<protein>
    <submittedName>
        <fullName evidence="3">Uncharacterized protein</fullName>
    </submittedName>
</protein>
<dbReference type="InterPro" id="IPR055312">
    <property type="entry name" value="FBL15-like"/>
</dbReference>
<dbReference type="InterPro" id="IPR006566">
    <property type="entry name" value="FBD"/>
</dbReference>
<feature type="domain" description="F-box/LRR-repeat protein 15/At3g58940/PEG3-like LRR" evidence="2">
    <location>
        <begin position="81"/>
        <end position="226"/>
    </location>
</feature>
<dbReference type="Pfam" id="PF08387">
    <property type="entry name" value="FBD"/>
    <property type="match status" value="1"/>
</dbReference>
<dbReference type="Pfam" id="PF24758">
    <property type="entry name" value="LRR_At5g56370"/>
    <property type="match status" value="1"/>
</dbReference>
<feature type="domain" description="FBD" evidence="1">
    <location>
        <begin position="364"/>
        <end position="399"/>
    </location>
</feature>
<dbReference type="AlphaFoldDB" id="N1QWT4"/>
<evidence type="ECO:0000259" key="2">
    <source>
        <dbReference type="Pfam" id="PF24758"/>
    </source>
</evidence>
<dbReference type="ExpressionAtlas" id="N1QWT4">
    <property type="expression patterns" value="baseline"/>
</dbReference>
<dbReference type="PANTHER" id="PTHR34709:SF54">
    <property type="entry name" value="GENOME ASSEMBLY, CHROMOSOME: II"/>
    <property type="match status" value="1"/>
</dbReference>
<reference evidence="3" key="1">
    <citation type="submission" date="2015-06" db="UniProtKB">
        <authorList>
            <consortium name="EnsemblPlants"/>
        </authorList>
    </citation>
    <scope>IDENTIFICATION</scope>
</reference>